<dbReference type="EC" id="3.2.1.4" evidence="9"/>
<dbReference type="GO" id="GO:0008810">
    <property type="term" value="F:cellulase activity"/>
    <property type="evidence" value="ECO:0007669"/>
    <property type="project" value="UniProtKB-EC"/>
</dbReference>
<dbReference type="STRING" id="105984.A0A427YAW0"/>
<keyword evidence="14" id="KW-1185">Reference proteome</keyword>
<evidence type="ECO:0000256" key="6">
    <source>
        <dbReference type="ARBA" id="ARBA00023295"/>
    </source>
</evidence>
<organism evidence="13 14">
    <name type="scientific">Apiotrichum porosum</name>
    <dbReference type="NCBI Taxonomy" id="105984"/>
    <lineage>
        <taxon>Eukaryota</taxon>
        <taxon>Fungi</taxon>
        <taxon>Dikarya</taxon>
        <taxon>Basidiomycota</taxon>
        <taxon>Agaricomycotina</taxon>
        <taxon>Tremellomycetes</taxon>
        <taxon>Trichosporonales</taxon>
        <taxon>Trichosporonaceae</taxon>
        <taxon>Apiotrichum</taxon>
    </lineage>
</organism>
<evidence type="ECO:0000313" key="13">
    <source>
        <dbReference type="EMBL" id="RSH88097.1"/>
    </source>
</evidence>
<keyword evidence="11" id="KW-1133">Transmembrane helix</keyword>
<comment type="catalytic activity">
    <reaction evidence="1 9">
        <text>Endohydrolysis of (1-&gt;4)-beta-D-glucosidic linkages in cellulose, lichenin and cereal beta-D-glucans.</text>
        <dbReference type="EC" id="3.2.1.4"/>
    </reaction>
</comment>
<dbReference type="InterPro" id="IPR033126">
    <property type="entry name" value="Glyco_hydro_9_Asp/Glu_AS"/>
</dbReference>
<dbReference type="Pfam" id="PF00759">
    <property type="entry name" value="Glyco_hydro_9"/>
    <property type="match status" value="1"/>
</dbReference>
<evidence type="ECO:0000256" key="11">
    <source>
        <dbReference type="SAM" id="Phobius"/>
    </source>
</evidence>
<feature type="domain" description="Glycoside hydrolase family 9" evidence="12">
    <location>
        <begin position="50"/>
        <end position="506"/>
    </location>
</feature>
<evidence type="ECO:0000256" key="7">
    <source>
        <dbReference type="ARBA" id="ARBA00023326"/>
    </source>
</evidence>
<dbReference type="Gene3D" id="1.50.10.10">
    <property type="match status" value="1"/>
</dbReference>
<keyword evidence="6 8" id="KW-0326">Glycosidase</keyword>
<feature type="active site" evidence="8">
    <location>
        <position position="496"/>
    </location>
</feature>
<dbReference type="GeneID" id="39585167"/>
<dbReference type="PANTHER" id="PTHR22298">
    <property type="entry name" value="ENDO-1,4-BETA-GLUCANASE"/>
    <property type="match status" value="1"/>
</dbReference>
<comment type="caution">
    <text evidence="13">The sequence shown here is derived from an EMBL/GenBank/DDBJ whole genome shotgun (WGS) entry which is preliminary data.</text>
</comment>
<evidence type="ECO:0000256" key="8">
    <source>
        <dbReference type="PROSITE-ProRule" id="PRU10060"/>
    </source>
</evidence>
<evidence type="ECO:0000256" key="1">
    <source>
        <dbReference type="ARBA" id="ARBA00000966"/>
    </source>
</evidence>
<keyword evidence="9" id="KW-0732">Signal</keyword>
<feature type="transmembrane region" description="Helical" evidence="11">
    <location>
        <begin position="552"/>
        <end position="573"/>
    </location>
</feature>
<evidence type="ECO:0000256" key="3">
    <source>
        <dbReference type="ARBA" id="ARBA00022801"/>
    </source>
</evidence>
<keyword evidence="11" id="KW-0812">Transmembrane</keyword>
<keyword evidence="11" id="KW-0472">Membrane</keyword>
<feature type="active site" evidence="8">
    <location>
        <position position="487"/>
    </location>
</feature>
<dbReference type="OrthoDB" id="10257085at2759"/>
<keyword evidence="4 9" id="KW-0136">Cellulose degradation</keyword>
<evidence type="ECO:0000256" key="10">
    <source>
        <dbReference type="SAM" id="MobiDB-lite"/>
    </source>
</evidence>
<keyword evidence="3 8" id="KW-0378">Hydrolase</keyword>
<evidence type="ECO:0000256" key="9">
    <source>
        <dbReference type="RuleBase" id="RU361166"/>
    </source>
</evidence>
<dbReference type="PROSITE" id="PS00698">
    <property type="entry name" value="GH9_3"/>
    <property type="match status" value="1"/>
</dbReference>
<proteinExistence type="inferred from homology"/>
<dbReference type="GO" id="GO:0030245">
    <property type="term" value="P:cellulose catabolic process"/>
    <property type="evidence" value="ECO:0007669"/>
    <property type="project" value="UniProtKB-KW"/>
</dbReference>
<feature type="chain" id="PRO_5018817105" description="Endoglucanase" evidence="9">
    <location>
        <begin position="21"/>
        <end position="589"/>
    </location>
</feature>
<dbReference type="Proteomes" id="UP000279236">
    <property type="component" value="Unassembled WGS sequence"/>
</dbReference>
<reference evidence="13 14" key="1">
    <citation type="submission" date="2018-11" db="EMBL/GenBank/DDBJ databases">
        <title>Genome sequence of Apiotrichum porosum DSM 27194.</title>
        <authorList>
            <person name="Aliyu H."/>
            <person name="Gorte O."/>
            <person name="Ochsenreither K."/>
        </authorList>
    </citation>
    <scope>NUCLEOTIDE SEQUENCE [LARGE SCALE GENOMIC DNA]</scope>
    <source>
        <strain evidence="13 14">DSM 27194</strain>
    </source>
</reference>
<sequence>MMKGAALVLALSLGLPGTRAQLTPSPTYSPPSATQATVTSTATPNAQWETVMGNSLWFYDAQRSGNLDQGTYGNRVSWRNNSCTTDGSDWGVDLSGGWYDAGDYIKATFPLGFTLFALAWGGLSYGPAYDTAAQTAYLDGTLRWGFDWLMRAHPSDDQLFVQVGSLDVDQAYWGGDLGIPGPRTAYPVNASAPGTDVWASTAAAFAIGALLYQGVNWNTSSSSHAPASLANQTYAGQLLKHAETLYNVANTTTQAIYSNSVPAIGQAYTSSGFGDDLTVAGLALAAATNNSAYYVDAYTNYQKYALSGKQSVWNWDSRTPAAFLLFAEISTARPGLPAGAGLEANVSGWQKESEAYLDAIVNSHLQNGFMTNGGLLYYNGDSDEASLNPALAAAALLNRYAPLASSTDKASSYNNYAQSQLSYALGDNPMSSVYMVGQHPNSPQNPHSGLAAGGSNINNIRTDPETEAYVLYGALVGGPLKTDKFWDWRDDWVQCEVALDYNANLPALAAWQLLNSSSDPYYVQVQGGTYSIPKGEPCDAALSCRSGVSKGAIAGAVVGVVLGLLVILGLLWWQRDRIRRWRRSSKFAQ</sequence>
<accession>A0A427YAW0</accession>
<evidence type="ECO:0000256" key="4">
    <source>
        <dbReference type="ARBA" id="ARBA00023001"/>
    </source>
</evidence>
<dbReference type="InterPro" id="IPR012341">
    <property type="entry name" value="6hp_glycosidase-like_sf"/>
</dbReference>
<name>A0A427YAW0_9TREE</name>
<keyword evidence="7 8" id="KW-0624">Polysaccharide degradation</keyword>
<dbReference type="EMBL" id="RSCE01000001">
    <property type="protein sequence ID" value="RSH88097.1"/>
    <property type="molecule type" value="Genomic_DNA"/>
</dbReference>
<dbReference type="InterPro" id="IPR008928">
    <property type="entry name" value="6-hairpin_glycosidase_sf"/>
</dbReference>
<dbReference type="RefSeq" id="XP_028480305.1">
    <property type="nucleotide sequence ID" value="XM_028616448.1"/>
</dbReference>
<feature type="region of interest" description="Disordered" evidence="10">
    <location>
        <begin position="22"/>
        <end position="41"/>
    </location>
</feature>
<keyword evidence="5 8" id="KW-0119">Carbohydrate metabolism</keyword>
<protein>
    <recommendedName>
        <fullName evidence="9">Endoglucanase</fullName>
        <ecNumber evidence="9">3.2.1.4</ecNumber>
    </recommendedName>
</protein>
<feature type="signal peptide" evidence="9">
    <location>
        <begin position="1"/>
        <end position="20"/>
    </location>
</feature>
<comment type="similarity">
    <text evidence="2 8 9">Belongs to the glycosyl hydrolase 9 (cellulase E) family.</text>
</comment>
<dbReference type="AlphaFoldDB" id="A0A427YAW0"/>
<evidence type="ECO:0000256" key="2">
    <source>
        <dbReference type="ARBA" id="ARBA00007072"/>
    </source>
</evidence>
<dbReference type="InterPro" id="IPR001701">
    <property type="entry name" value="Glyco_hydro_9"/>
</dbReference>
<gene>
    <name evidence="13" type="ORF">EHS24_000624</name>
</gene>
<evidence type="ECO:0000259" key="12">
    <source>
        <dbReference type="Pfam" id="PF00759"/>
    </source>
</evidence>
<dbReference type="SUPFAM" id="SSF48208">
    <property type="entry name" value="Six-hairpin glycosidases"/>
    <property type="match status" value="1"/>
</dbReference>
<evidence type="ECO:0000256" key="5">
    <source>
        <dbReference type="ARBA" id="ARBA00023277"/>
    </source>
</evidence>
<evidence type="ECO:0000313" key="14">
    <source>
        <dbReference type="Proteomes" id="UP000279236"/>
    </source>
</evidence>